<name>N1Q409_DOTSN</name>
<gene>
    <name evidence="1" type="ORF">DOTSEDRAFT_68264</name>
</gene>
<protein>
    <submittedName>
        <fullName evidence="1">Uncharacterized protein</fullName>
    </submittedName>
</protein>
<dbReference type="AlphaFoldDB" id="N1Q409"/>
<sequence length="61" mass="6787">MPVSSRSLIRAICAITQLLFGSKDFSKSVYKCSAIQIFGSRDLAHFEAHRRLSSFGVNQLP</sequence>
<evidence type="ECO:0000313" key="2">
    <source>
        <dbReference type="Proteomes" id="UP000016933"/>
    </source>
</evidence>
<evidence type="ECO:0000313" key="1">
    <source>
        <dbReference type="EMBL" id="EME49440.1"/>
    </source>
</evidence>
<reference evidence="1 2" key="2">
    <citation type="journal article" date="2012" name="PLoS Pathog.">
        <title>Diverse lifestyles and strategies of plant pathogenesis encoded in the genomes of eighteen Dothideomycetes fungi.</title>
        <authorList>
            <person name="Ohm R.A."/>
            <person name="Feau N."/>
            <person name="Henrissat B."/>
            <person name="Schoch C.L."/>
            <person name="Horwitz B.A."/>
            <person name="Barry K.W."/>
            <person name="Condon B.J."/>
            <person name="Copeland A.C."/>
            <person name="Dhillon B."/>
            <person name="Glaser F."/>
            <person name="Hesse C.N."/>
            <person name="Kosti I."/>
            <person name="LaButti K."/>
            <person name="Lindquist E.A."/>
            <person name="Lucas S."/>
            <person name="Salamov A.A."/>
            <person name="Bradshaw R.E."/>
            <person name="Ciuffetti L."/>
            <person name="Hamelin R.C."/>
            <person name="Kema G.H.J."/>
            <person name="Lawrence C."/>
            <person name="Scott J.A."/>
            <person name="Spatafora J.W."/>
            <person name="Turgeon B.G."/>
            <person name="de Wit P.J.G.M."/>
            <person name="Zhong S."/>
            <person name="Goodwin S.B."/>
            <person name="Grigoriev I.V."/>
        </authorList>
    </citation>
    <scope>NUCLEOTIDE SEQUENCE [LARGE SCALE GENOMIC DNA]</scope>
    <source>
        <strain evidence="2">NZE10 / CBS 128990</strain>
    </source>
</reference>
<accession>N1Q409</accession>
<organism evidence="1 2">
    <name type="scientific">Dothistroma septosporum (strain NZE10 / CBS 128990)</name>
    <name type="common">Red band needle blight fungus</name>
    <name type="synonym">Mycosphaerella pini</name>
    <dbReference type="NCBI Taxonomy" id="675120"/>
    <lineage>
        <taxon>Eukaryota</taxon>
        <taxon>Fungi</taxon>
        <taxon>Dikarya</taxon>
        <taxon>Ascomycota</taxon>
        <taxon>Pezizomycotina</taxon>
        <taxon>Dothideomycetes</taxon>
        <taxon>Dothideomycetidae</taxon>
        <taxon>Mycosphaerellales</taxon>
        <taxon>Mycosphaerellaceae</taxon>
        <taxon>Dothistroma</taxon>
    </lineage>
</organism>
<proteinExistence type="predicted"/>
<dbReference type="Proteomes" id="UP000016933">
    <property type="component" value="Unassembled WGS sequence"/>
</dbReference>
<dbReference type="HOGENOM" id="CLU_2922601_0_0_1"/>
<dbReference type="EMBL" id="KB446535">
    <property type="protein sequence ID" value="EME49440.1"/>
    <property type="molecule type" value="Genomic_DNA"/>
</dbReference>
<keyword evidence="2" id="KW-1185">Reference proteome</keyword>
<reference evidence="2" key="1">
    <citation type="journal article" date="2012" name="PLoS Genet.">
        <title>The genomes of the fungal plant pathogens Cladosporium fulvum and Dothistroma septosporum reveal adaptation to different hosts and lifestyles but also signatures of common ancestry.</title>
        <authorList>
            <person name="de Wit P.J.G.M."/>
            <person name="van der Burgt A."/>
            <person name="Oekmen B."/>
            <person name="Stergiopoulos I."/>
            <person name="Abd-Elsalam K.A."/>
            <person name="Aerts A.L."/>
            <person name="Bahkali A.H."/>
            <person name="Beenen H.G."/>
            <person name="Chettri P."/>
            <person name="Cox M.P."/>
            <person name="Datema E."/>
            <person name="de Vries R.P."/>
            <person name="Dhillon B."/>
            <person name="Ganley A.R."/>
            <person name="Griffiths S.A."/>
            <person name="Guo Y."/>
            <person name="Hamelin R.C."/>
            <person name="Henrissat B."/>
            <person name="Kabir M.S."/>
            <person name="Jashni M.K."/>
            <person name="Kema G."/>
            <person name="Klaubauf S."/>
            <person name="Lapidus A."/>
            <person name="Levasseur A."/>
            <person name="Lindquist E."/>
            <person name="Mehrabi R."/>
            <person name="Ohm R.A."/>
            <person name="Owen T.J."/>
            <person name="Salamov A."/>
            <person name="Schwelm A."/>
            <person name="Schijlen E."/>
            <person name="Sun H."/>
            <person name="van den Burg H.A."/>
            <person name="van Ham R.C.H.J."/>
            <person name="Zhang S."/>
            <person name="Goodwin S.B."/>
            <person name="Grigoriev I.V."/>
            <person name="Collemare J."/>
            <person name="Bradshaw R.E."/>
        </authorList>
    </citation>
    <scope>NUCLEOTIDE SEQUENCE [LARGE SCALE GENOMIC DNA]</scope>
    <source>
        <strain evidence="2">NZE10 / CBS 128990</strain>
    </source>
</reference>